<dbReference type="Pfam" id="PF00296">
    <property type="entry name" value="Bac_luciferase"/>
    <property type="match status" value="1"/>
</dbReference>
<dbReference type="PANTHER" id="PTHR43244">
    <property type="match status" value="1"/>
</dbReference>
<accession>A0A285EAX5</accession>
<dbReference type="AlphaFoldDB" id="A0A285EAX5"/>
<evidence type="ECO:0000313" key="4">
    <source>
        <dbReference type="EMBL" id="SNX95246.1"/>
    </source>
</evidence>
<dbReference type="InterPro" id="IPR011251">
    <property type="entry name" value="Luciferase-like_dom"/>
</dbReference>
<dbReference type="InterPro" id="IPR036661">
    <property type="entry name" value="Luciferase-like_sf"/>
</dbReference>
<dbReference type="Proteomes" id="UP000219514">
    <property type="component" value="Unassembled WGS sequence"/>
</dbReference>
<dbReference type="NCBIfam" id="TIGR03885">
    <property type="entry name" value="flavin_revert"/>
    <property type="match status" value="1"/>
</dbReference>
<sequence>MTVIGFHNSHEQVHPAALLEAVQHAEQVGFTAAMCSDHLTPWNPRQGHSGFAWSWLGAAMATTGLPFGAVNAPGQRYHPVIVAQAVATLGAMFPGRFWVALGSGEAMNEHVTGDKWPRKELRDARLRECVDVIRALLAGEEVSHEGLVTVDRARVYTLPDQQPALIAPAVSVETARRGADWADGLVTINQPHDKLRDMIAAYRDAGGQGKLILQVHVSWDSDPDRALALAHDQWRSNVFPPPLCWDLDSPAAFEQASAHVTPEGVTDAVRVSADLGQHAAWIAEYVELGFDDVYLHQVGGDQIAFLDAFGEKVLPRLDVTAPGPAVAIDPQGPAGPRRPEQEPHPAGIA</sequence>
<evidence type="ECO:0000256" key="2">
    <source>
        <dbReference type="SAM" id="MobiDB-lite"/>
    </source>
</evidence>
<proteinExistence type="predicted"/>
<reference evidence="4 5" key="1">
    <citation type="submission" date="2017-09" db="EMBL/GenBank/DDBJ databases">
        <authorList>
            <person name="Ehlers B."/>
            <person name="Leendertz F.H."/>
        </authorList>
    </citation>
    <scope>NUCLEOTIDE SEQUENCE [LARGE SCALE GENOMIC DNA]</scope>
    <source>
        <strain evidence="4 5">DSM 46844</strain>
    </source>
</reference>
<feature type="domain" description="Luciferase-like" evidence="3">
    <location>
        <begin position="9"/>
        <end position="291"/>
    </location>
</feature>
<dbReference type="InterPro" id="IPR050564">
    <property type="entry name" value="F420-G6PD/mer"/>
</dbReference>
<dbReference type="OrthoDB" id="180193at2"/>
<dbReference type="InterPro" id="IPR019945">
    <property type="entry name" value="F420_G6P_DH-rel"/>
</dbReference>
<evidence type="ECO:0000259" key="3">
    <source>
        <dbReference type="Pfam" id="PF00296"/>
    </source>
</evidence>
<dbReference type="SUPFAM" id="SSF51679">
    <property type="entry name" value="Bacterial luciferase-like"/>
    <property type="match status" value="1"/>
</dbReference>
<keyword evidence="5" id="KW-1185">Reference proteome</keyword>
<dbReference type="PANTHER" id="PTHR43244:SF1">
    <property type="entry name" value="5,10-METHYLENETETRAHYDROMETHANOPTERIN REDUCTASE"/>
    <property type="match status" value="1"/>
</dbReference>
<name>A0A285EAX5_9ACTN</name>
<dbReference type="GO" id="GO:0016705">
    <property type="term" value="F:oxidoreductase activity, acting on paired donors, with incorporation or reduction of molecular oxygen"/>
    <property type="evidence" value="ECO:0007669"/>
    <property type="project" value="InterPro"/>
</dbReference>
<evidence type="ECO:0000313" key="5">
    <source>
        <dbReference type="Proteomes" id="UP000219514"/>
    </source>
</evidence>
<keyword evidence="1" id="KW-0560">Oxidoreductase</keyword>
<feature type="region of interest" description="Disordered" evidence="2">
    <location>
        <begin position="322"/>
        <end position="349"/>
    </location>
</feature>
<evidence type="ECO:0000256" key="1">
    <source>
        <dbReference type="ARBA" id="ARBA00023002"/>
    </source>
</evidence>
<dbReference type="Gene3D" id="3.20.20.30">
    <property type="entry name" value="Luciferase-like domain"/>
    <property type="match status" value="1"/>
</dbReference>
<protein>
    <submittedName>
        <fullName evidence="4">Probable non-F420 flavinoid oxidoreductase</fullName>
    </submittedName>
</protein>
<gene>
    <name evidence="4" type="ORF">SAMN06893097_1011054</name>
</gene>
<dbReference type="EMBL" id="OBDO01000001">
    <property type="protein sequence ID" value="SNX95246.1"/>
    <property type="molecule type" value="Genomic_DNA"/>
</dbReference>
<dbReference type="NCBIfam" id="TIGR03557">
    <property type="entry name" value="F420_G6P_family"/>
    <property type="match status" value="1"/>
</dbReference>
<dbReference type="RefSeq" id="WP_097204901.1">
    <property type="nucleotide sequence ID" value="NZ_JACHXB010000001.1"/>
</dbReference>
<dbReference type="InterPro" id="IPR023907">
    <property type="entry name" value="Non-F420_Flavin_OxRdtase"/>
</dbReference>
<organism evidence="4 5">
    <name type="scientific">Geodermatophilus sabuli</name>
    <dbReference type="NCBI Taxonomy" id="1564158"/>
    <lineage>
        <taxon>Bacteria</taxon>
        <taxon>Bacillati</taxon>
        <taxon>Actinomycetota</taxon>
        <taxon>Actinomycetes</taxon>
        <taxon>Geodermatophilales</taxon>
        <taxon>Geodermatophilaceae</taxon>
        <taxon>Geodermatophilus</taxon>
    </lineage>
</organism>